<dbReference type="PANTHER" id="PTHR32295">
    <property type="entry name" value="IQ-DOMAIN 5-RELATED"/>
    <property type="match status" value="1"/>
</dbReference>
<dbReference type="Pfam" id="PF13178">
    <property type="entry name" value="DUF4005"/>
    <property type="match status" value="1"/>
</dbReference>
<comment type="caution">
    <text evidence="5">The sequence shown here is derived from an EMBL/GenBank/DDBJ whole genome shotgun (WGS) entry which is preliminary data.</text>
</comment>
<feature type="region of interest" description="Disordered" evidence="3">
    <location>
        <begin position="81"/>
        <end position="100"/>
    </location>
</feature>
<organism evidence="5 6">
    <name type="scientific">Carnegiea gigantea</name>
    <dbReference type="NCBI Taxonomy" id="171969"/>
    <lineage>
        <taxon>Eukaryota</taxon>
        <taxon>Viridiplantae</taxon>
        <taxon>Streptophyta</taxon>
        <taxon>Embryophyta</taxon>
        <taxon>Tracheophyta</taxon>
        <taxon>Spermatophyta</taxon>
        <taxon>Magnoliopsida</taxon>
        <taxon>eudicotyledons</taxon>
        <taxon>Gunneridae</taxon>
        <taxon>Pentapetalae</taxon>
        <taxon>Caryophyllales</taxon>
        <taxon>Cactineae</taxon>
        <taxon>Cactaceae</taxon>
        <taxon>Cactoideae</taxon>
        <taxon>Echinocereeae</taxon>
        <taxon>Carnegiea</taxon>
    </lineage>
</organism>
<feature type="domain" description="DUF4005" evidence="4">
    <location>
        <begin position="201"/>
        <end position="272"/>
    </location>
</feature>
<evidence type="ECO:0000256" key="2">
    <source>
        <dbReference type="ARBA" id="ARBA00024341"/>
    </source>
</evidence>
<evidence type="ECO:0000256" key="1">
    <source>
        <dbReference type="ARBA" id="ARBA00022860"/>
    </source>
</evidence>
<reference evidence="5" key="1">
    <citation type="submission" date="2022-04" db="EMBL/GenBank/DDBJ databases">
        <title>Carnegiea gigantea Genome sequencing and assembly v2.</title>
        <authorList>
            <person name="Copetti D."/>
            <person name="Sanderson M.J."/>
            <person name="Burquez A."/>
            <person name="Wojciechowski M.F."/>
        </authorList>
    </citation>
    <scope>NUCLEOTIDE SEQUENCE</scope>
    <source>
        <strain evidence="5">SGP5-SGP5p</strain>
        <tissue evidence="5">Aerial part</tissue>
    </source>
</reference>
<sequence length="314" mass="35550">MLKARKALRALKGLVKIQALVRGYLVRKQATATLHGMQALIRAQATVRSKRAQAQAQISSHIQSAFSHLHQDFRARRSMEMFDDSRSEQGASVHSRRLSASCDQSRTINPIIEDIPKIVEVDPGRPRSSRGWRINTNNTPTPPGPRPEFGDHDPFYPPRLSIPSWHDPEWGLTGDECRFSTAQSTPRFVNPCVSSNLAPVTPSKSVCGDHGYFFRHHHNGDYPYAHPNYMANTQSFQAKVRSQSAPKQRPEPGSKKRLTLNEMMESRNSLSGVRMQRSCSQVQEAINFKNAVMGKLERSYDFGREPQRYHFQGN</sequence>
<evidence type="ECO:0000313" key="5">
    <source>
        <dbReference type="EMBL" id="KAJ8425965.1"/>
    </source>
</evidence>
<evidence type="ECO:0000313" key="6">
    <source>
        <dbReference type="Proteomes" id="UP001153076"/>
    </source>
</evidence>
<dbReference type="PANTHER" id="PTHR32295:SF10">
    <property type="entry name" value="PROTEIN IQ-DOMAIN 25"/>
    <property type="match status" value="1"/>
</dbReference>
<feature type="region of interest" description="Disordered" evidence="3">
    <location>
        <begin position="122"/>
        <end position="148"/>
    </location>
</feature>
<dbReference type="AlphaFoldDB" id="A0A9Q1GSS2"/>
<dbReference type="OrthoDB" id="1704267at2759"/>
<comment type="similarity">
    <text evidence="2">Belongs to the IQD family.</text>
</comment>
<dbReference type="EMBL" id="JAKOGI010001372">
    <property type="protein sequence ID" value="KAJ8425965.1"/>
    <property type="molecule type" value="Genomic_DNA"/>
</dbReference>
<dbReference type="InterPro" id="IPR025064">
    <property type="entry name" value="DUF4005"/>
</dbReference>
<proteinExistence type="inferred from homology"/>
<dbReference type="PROSITE" id="PS50096">
    <property type="entry name" value="IQ"/>
    <property type="match status" value="1"/>
</dbReference>
<dbReference type="Proteomes" id="UP001153076">
    <property type="component" value="Unassembled WGS sequence"/>
</dbReference>
<evidence type="ECO:0000259" key="4">
    <source>
        <dbReference type="Pfam" id="PF13178"/>
    </source>
</evidence>
<keyword evidence="6" id="KW-1185">Reference proteome</keyword>
<dbReference type="GO" id="GO:0005516">
    <property type="term" value="F:calmodulin binding"/>
    <property type="evidence" value="ECO:0007669"/>
    <property type="project" value="UniProtKB-KW"/>
</dbReference>
<name>A0A9Q1GSS2_9CARY</name>
<protein>
    <recommendedName>
        <fullName evidence="4">DUF4005 domain-containing protein</fullName>
    </recommendedName>
</protein>
<evidence type="ECO:0000256" key="3">
    <source>
        <dbReference type="SAM" id="MobiDB-lite"/>
    </source>
</evidence>
<keyword evidence="1" id="KW-0112">Calmodulin-binding</keyword>
<gene>
    <name evidence="5" type="ORF">Cgig2_033894</name>
</gene>
<accession>A0A9Q1GSS2</accession>